<gene>
    <name evidence="11" type="ORF">IAA16_06540</name>
</gene>
<dbReference type="InterPro" id="IPR017871">
    <property type="entry name" value="ABC_transporter-like_CS"/>
</dbReference>
<comment type="subcellular location">
    <subcellularLocation>
        <location evidence="1">Cell membrane</location>
        <topology evidence="1">Multi-pass membrane protein</topology>
    </subcellularLocation>
</comment>
<evidence type="ECO:0000256" key="4">
    <source>
        <dbReference type="ARBA" id="ARBA00022741"/>
    </source>
</evidence>
<dbReference type="PROSITE" id="PS50893">
    <property type="entry name" value="ABC_TRANSPORTER_2"/>
    <property type="match status" value="1"/>
</dbReference>
<evidence type="ECO:0000256" key="6">
    <source>
        <dbReference type="ARBA" id="ARBA00022989"/>
    </source>
</evidence>
<name>A0A9E2L2E4_9SPIR</name>
<evidence type="ECO:0000313" key="11">
    <source>
        <dbReference type="EMBL" id="MBU3850207.1"/>
    </source>
</evidence>
<dbReference type="Pfam" id="PF00005">
    <property type="entry name" value="ABC_tran"/>
    <property type="match status" value="1"/>
</dbReference>
<evidence type="ECO:0000256" key="1">
    <source>
        <dbReference type="ARBA" id="ARBA00004651"/>
    </source>
</evidence>
<keyword evidence="5 11" id="KW-0067">ATP-binding</keyword>
<evidence type="ECO:0000313" key="12">
    <source>
        <dbReference type="Proteomes" id="UP000823914"/>
    </source>
</evidence>
<keyword evidence="6 8" id="KW-1133">Transmembrane helix</keyword>
<feature type="transmembrane region" description="Helical" evidence="8">
    <location>
        <begin position="251"/>
        <end position="271"/>
    </location>
</feature>
<feature type="transmembrane region" description="Helical" evidence="8">
    <location>
        <begin position="21"/>
        <end position="40"/>
    </location>
</feature>
<dbReference type="CDD" id="cd18549">
    <property type="entry name" value="ABC_6TM_YwjA_like"/>
    <property type="match status" value="1"/>
</dbReference>
<feature type="domain" description="ABC transmembrane type-1" evidence="10">
    <location>
        <begin position="24"/>
        <end position="305"/>
    </location>
</feature>
<dbReference type="FunFam" id="3.40.50.300:FF:000287">
    <property type="entry name" value="Multidrug ABC transporter ATP-binding protein"/>
    <property type="match status" value="1"/>
</dbReference>
<evidence type="ECO:0000256" key="2">
    <source>
        <dbReference type="ARBA" id="ARBA00022448"/>
    </source>
</evidence>
<dbReference type="InterPro" id="IPR036640">
    <property type="entry name" value="ABC1_TM_sf"/>
</dbReference>
<feature type="transmembrane region" description="Helical" evidence="8">
    <location>
        <begin position="163"/>
        <end position="180"/>
    </location>
</feature>
<evidence type="ECO:0000256" key="5">
    <source>
        <dbReference type="ARBA" id="ARBA00022840"/>
    </source>
</evidence>
<dbReference type="GO" id="GO:0015421">
    <property type="term" value="F:ABC-type oligopeptide transporter activity"/>
    <property type="evidence" value="ECO:0007669"/>
    <property type="project" value="TreeGrafter"/>
</dbReference>
<dbReference type="SMART" id="SM00382">
    <property type="entry name" value="AAA"/>
    <property type="match status" value="1"/>
</dbReference>
<evidence type="ECO:0000256" key="3">
    <source>
        <dbReference type="ARBA" id="ARBA00022692"/>
    </source>
</evidence>
<accession>A0A9E2L2E4</accession>
<feature type="transmembrane region" description="Helical" evidence="8">
    <location>
        <begin position="60"/>
        <end position="81"/>
    </location>
</feature>
<dbReference type="SUPFAM" id="SSF52540">
    <property type="entry name" value="P-loop containing nucleoside triphosphate hydrolases"/>
    <property type="match status" value="1"/>
</dbReference>
<feature type="domain" description="ABC transporter" evidence="9">
    <location>
        <begin position="340"/>
        <end position="574"/>
    </location>
</feature>
<keyword evidence="3 8" id="KW-0812">Transmembrane</keyword>
<dbReference type="GO" id="GO:0005886">
    <property type="term" value="C:plasma membrane"/>
    <property type="evidence" value="ECO:0007669"/>
    <property type="project" value="UniProtKB-SubCell"/>
</dbReference>
<reference evidence="11" key="1">
    <citation type="journal article" date="2021" name="PeerJ">
        <title>Extensive microbial diversity within the chicken gut microbiome revealed by metagenomics and culture.</title>
        <authorList>
            <person name="Gilroy R."/>
            <person name="Ravi A."/>
            <person name="Getino M."/>
            <person name="Pursley I."/>
            <person name="Horton D.L."/>
            <person name="Alikhan N.F."/>
            <person name="Baker D."/>
            <person name="Gharbi K."/>
            <person name="Hall N."/>
            <person name="Watson M."/>
            <person name="Adriaenssens E.M."/>
            <person name="Foster-Nyarko E."/>
            <person name="Jarju S."/>
            <person name="Secka A."/>
            <person name="Antonio M."/>
            <person name="Oren A."/>
            <person name="Chaudhuri R.R."/>
            <person name="La Ragione R."/>
            <person name="Hildebrand F."/>
            <person name="Pallen M.J."/>
        </authorList>
    </citation>
    <scope>NUCLEOTIDE SEQUENCE</scope>
    <source>
        <strain evidence="11">Gambia15-2214</strain>
    </source>
</reference>
<dbReference type="InterPro" id="IPR039421">
    <property type="entry name" value="Type_1_exporter"/>
</dbReference>
<dbReference type="Gene3D" id="1.20.1560.10">
    <property type="entry name" value="ABC transporter type 1, transmembrane domain"/>
    <property type="match status" value="1"/>
</dbReference>
<dbReference type="Proteomes" id="UP000823914">
    <property type="component" value="Unassembled WGS sequence"/>
</dbReference>
<evidence type="ECO:0000259" key="10">
    <source>
        <dbReference type="PROSITE" id="PS50929"/>
    </source>
</evidence>
<keyword evidence="4" id="KW-0547">Nucleotide-binding</keyword>
<evidence type="ECO:0000259" key="9">
    <source>
        <dbReference type="PROSITE" id="PS50893"/>
    </source>
</evidence>
<dbReference type="Gene3D" id="3.40.50.300">
    <property type="entry name" value="P-loop containing nucleotide triphosphate hydrolases"/>
    <property type="match status" value="1"/>
</dbReference>
<dbReference type="PANTHER" id="PTHR43394:SF1">
    <property type="entry name" value="ATP-BINDING CASSETTE SUB-FAMILY B MEMBER 10, MITOCHONDRIAL"/>
    <property type="match status" value="1"/>
</dbReference>
<evidence type="ECO:0000256" key="7">
    <source>
        <dbReference type="ARBA" id="ARBA00023136"/>
    </source>
</evidence>
<dbReference type="AlphaFoldDB" id="A0A9E2L2E4"/>
<reference evidence="11" key="2">
    <citation type="submission" date="2021-04" db="EMBL/GenBank/DDBJ databases">
        <authorList>
            <person name="Gilroy R."/>
        </authorList>
    </citation>
    <scope>NUCLEOTIDE SEQUENCE</scope>
    <source>
        <strain evidence="11">Gambia15-2214</strain>
    </source>
</reference>
<protein>
    <submittedName>
        <fullName evidence="11">ABC transporter ATP-binding protein/permease</fullName>
    </submittedName>
</protein>
<dbReference type="PROSITE" id="PS50929">
    <property type="entry name" value="ABC_TM1F"/>
    <property type="match status" value="1"/>
</dbReference>
<dbReference type="EMBL" id="JAHLFV010000157">
    <property type="protein sequence ID" value="MBU3850207.1"/>
    <property type="molecule type" value="Genomic_DNA"/>
</dbReference>
<dbReference type="InterPro" id="IPR027417">
    <property type="entry name" value="P-loop_NTPase"/>
</dbReference>
<keyword evidence="2" id="KW-0813">Transport</keyword>
<keyword evidence="7 8" id="KW-0472">Membrane</keyword>
<dbReference type="InterPro" id="IPR003593">
    <property type="entry name" value="AAA+_ATPase"/>
</dbReference>
<organism evidence="11 12">
    <name type="scientific">Candidatus Treponema excrementipullorum</name>
    <dbReference type="NCBI Taxonomy" id="2838768"/>
    <lineage>
        <taxon>Bacteria</taxon>
        <taxon>Pseudomonadati</taxon>
        <taxon>Spirochaetota</taxon>
        <taxon>Spirochaetia</taxon>
        <taxon>Spirochaetales</taxon>
        <taxon>Treponemataceae</taxon>
        <taxon>Treponema</taxon>
    </lineage>
</organism>
<dbReference type="InterPro" id="IPR003439">
    <property type="entry name" value="ABC_transporter-like_ATP-bd"/>
</dbReference>
<dbReference type="SUPFAM" id="SSF90123">
    <property type="entry name" value="ABC transporter transmembrane region"/>
    <property type="match status" value="1"/>
</dbReference>
<sequence>MKQNTLSDLKLFFSYFKPHKGLFILDMCCAALIALVELAFPVLTRYTINELLPGNLYKAFFSMIAFMAGIYMLHTIANYLVTYLGHLFGVKVESDMRRDLFAHVERQSYTFFDNNRTGHIMSRITHDLFEITELAHHGPEDVFISVATLIGSFVIMLSIRWELAVIVFSVLPISIVYVMMSRKTLNGRSRVVKERTAAINANIESSISGARVTKVFTNEDFENEKFGEENNTYVEAKGSFYKTMAAFHSKIIFITNSMNVLVLAVGGYLIMKGRMNLADLIAANLFVSTFVQPIRRLSLFVEQYTVGMAGFRRFVELMNTHYETPELPGAEELPPVQGFIQYNDVSFSYNNSNKILDKVSFSVEPGQKVAFVGPSGGGKTTLCHLLPRFYEISGGSITIDGKDIRTVTVESLRRQIGLVQQDVFLFAGTIRENIAYGKIDATEEEIQAAAKRADIHDAIMKMPQGYDTVVGERGMKLSGGQKQRISIARIFLKNPPILILDEATSALDTSTEIKIQKAFDDLSVGRTTLVIAHRLSTIKNAQKILVVTDEGIVASGSHEELLSQGGLYKSLYEAQYL</sequence>
<dbReference type="GO" id="GO:0005524">
    <property type="term" value="F:ATP binding"/>
    <property type="evidence" value="ECO:0007669"/>
    <property type="project" value="UniProtKB-KW"/>
</dbReference>
<proteinExistence type="predicted"/>
<comment type="caution">
    <text evidence="11">The sequence shown here is derived from an EMBL/GenBank/DDBJ whole genome shotgun (WGS) entry which is preliminary data.</text>
</comment>
<feature type="transmembrane region" description="Helical" evidence="8">
    <location>
        <begin position="141"/>
        <end position="157"/>
    </location>
</feature>
<dbReference type="PANTHER" id="PTHR43394">
    <property type="entry name" value="ATP-DEPENDENT PERMEASE MDL1, MITOCHONDRIAL"/>
    <property type="match status" value="1"/>
</dbReference>
<dbReference type="Pfam" id="PF00664">
    <property type="entry name" value="ABC_membrane"/>
    <property type="match status" value="1"/>
</dbReference>
<evidence type="ECO:0000256" key="8">
    <source>
        <dbReference type="SAM" id="Phobius"/>
    </source>
</evidence>
<dbReference type="PROSITE" id="PS00211">
    <property type="entry name" value="ABC_TRANSPORTER_1"/>
    <property type="match status" value="1"/>
</dbReference>
<dbReference type="GO" id="GO:0016887">
    <property type="term" value="F:ATP hydrolysis activity"/>
    <property type="evidence" value="ECO:0007669"/>
    <property type="project" value="InterPro"/>
</dbReference>
<dbReference type="InterPro" id="IPR011527">
    <property type="entry name" value="ABC1_TM_dom"/>
</dbReference>